<keyword evidence="3" id="KW-1185">Reference proteome</keyword>
<dbReference type="EMBL" id="BMAC01000114">
    <property type="protein sequence ID" value="GFP85838.1"/>
    <property type="molecule type" value="Genomic_DNA"/>
</dbReference>
<sequence>MLFFTTRVEGRSWRGGDGNQGSGAISNRVRLFWSSELIPTFINHKEAPYTRLADLFSEHKFDQTKTTDDDEGTQQPNEELSDVLLDYYAKHRNPDSECLSHPNDPLPSEPVPGSHDGHFDESPPDKCKNDQSILSDRTDKGTVKMPVIHGLLDLLREQQCASSISTSGNNKKGRLVKENALIGNLQISDNNNNNRLTSWDFHDGTSENDDEETSNSDIVSVDFADAKASSEVSVPMRDKDERQLKGTSFSREEHGTKNGVTKALKKSGSCINRWVITVESATSIENVKIPMPDLTGDHDVPAALVKNPTRTIKIEQLSREISLCHIKEALAFCDCNVSGYYMGSSHSVAYVEFETEIGKERALAKQSINVLGKHLTMLRIDPPRTTVVRISTVRALGMSKILSVCRPLGVVRQSIQRNYYVVDVHFGLAEWPNMLKILNR</sequence>
<dbReference type="InterPro" id="IPR058942">
    <property type="entry name" value="AT3G52170-like"/>
</dbReference>
<organism evidence="2 3">
    <name type="scientific">Phtheirospermum japonicum</name>
    <dbReference type="NCBI Taxonomy" id="374723"/>
    <lineage>
        <taxon>Eukaryota</taxon>
        <taxon>Viridiplantae</taxon>
        <taxon>Streptophyta</taxon>
        <taxon>Embryophyta</taxon>
        <taxon>Tracheophyta</taxon>
        <taxon>Spermatophyta</taxon>
        <taxon>Magnoliopsida</taxon>
        <taxon>eudicotyledons</taxon>
        <taxon>Gunneridae</taxon>
        <taxon>Pentapetalae</taxon>
        <taxon>asterids</taxon>
        <taxon>lamiids</taxon>
        <taxon>Lamiales</taxon>
        <taxon>Orobanchaceae</taxon>
        <taxon>Orobanchaceae incertae sedis</taxon>
        <taxon>Phtheirospermum</taxon>
    </lineage>
</organism>
<proteinExistence type="predicted"/>
<reference evidence="2" key="1">
    <citation type="submission" date="2020-07" db="EMBL/GenBank/DDBJ databases">
        <title>Ethylene signaling mediates host invasion by parasitic plants.</title>
        <authorList>
            <person name="Yoshida S."/>
        </authorList>
    </citation>
    <scope>NUCLEOTIDE SEQUENCE</scope>
    <source>
        <strain evidence="2">Okayama</strain>
    </source>
</reference>
<evidence type="ECO:0000313" key="3">
    <source>
        <dbReference type="Proteomes" id="UP000653305"/>
    </source>
</evidence>
<feature type="region of interest" description="Disordered" evidence="1">
    <location>
        <begin position="187"/>
        <end position="259"/>
    </location>
</feature>
<dbReference type="Proteomes" id="UP000653305">
    <property type="component" value="Unassembled WGS sequence"/>
</dbReference>
<feature type="region of interest" description="Disordered" evidence="1">
    <location>
        <begin position="94"/>
        <end position="141"/>
    </location>
</feature>
<protein>
    <submittedName>
        <fullName evidence="2">Uncharacterized protein</fullName>
    </submittedName>
</protein>
<dbReference type="AlphaFoldDB" id="A0A830BLC7"/>
<comment type="caution">
    <text evidence="2">The sequence shown here is derived from an EMBL/GenBank/DDBJ whole genome shotgun (WGS) entry which is preliminary data.</text>
</comment>
<accession>A0A830BLC7</accession>
<feature type="compositionally biased region" description="Polar residues" evidence="1">
    <location>
        <begin position="187"/>
        <end position="197"/>
    </location>
</feature>
<dbReference type="OrthoDB" id="1938644at2759"/>
<name>A0A830BLC7_9LAMI</name>
<dbReference type="PANTHER" id="PTHR34568:SF5">
    <property type="entry name" value="RNA-BINDING (RRM_RBD_RNP MOTIFS) FAMILY PROTEIN"/>
    <property type="match status" value="1"/>
</dbReference>
<evidence type="ECO:0000313" key="2">
    <source>
        <dbReference type="EMBL" id="GFP85838.1"/>
    </source>
</evidence>
<evidence type="ECO:0000256" key="1">
    <source>
        <dbReference type="SAM" id="MobiDB-lite"/>
    </source>
</evidence>
<gene>
    <name evidence="2" type="ORF">PHJA_000727600</name>
</gene>
<dbReference type="PANTHER" id="PTHR34568">
    <property type="entry name" value="RRM DOMAIN-CONTAINING PROTEIN"/>
    <property type="match status" value="1"/>
</dbReference>
<feature type="compositionally biased region" description="Basic and acidic residues" evidence="1">
    <location>
        <begin position="115"/>
        <end position="129"/>
    </location>
</feature>
<feature type="compositionally biased region" description="Basic and acidic residues" evidence="1">
    <location>
        <begin position="236"/>
        <end position="256"/>
    </location>
</feature>